<dbReference type="AlphaFoldDB" id="A0A0H2RIZ9"/>
<keyword evidence="2" id="KW-1185">Reference proteome</keyword>
<dbReference type="EMBL" id="KQ086426">
    <property type="protein sequence ID" value="KLO04811.1"/>
    <property type="molecule type" value="Genomic_DNA"/>
</dbReference>
<reference evidence="1 2" key="1">
    <citation type="submission" date="2015-04" db="EMBL/GenBank/DDBJ databases">
        <title>Complete genome sequence of Schizopora paradoxa KUC8140, a cosmopolitan wood degrader in East Asia.</title>
        <authorList>
            <consortium name="DOE Joint Genome Institute"/>
            <person name="Min B."/>
            <person name="Park H."/>
            <person name="Jang Y."/>
            <person name="Kim J.-J."/>
            <person name="Kim K.H."/>
            <person name="Pangilinan J."/>
            <person name="Lipzen A."/>
            <person name="Riley R."/>
            <person name="Grigoriev I.V."/>
            <person name="Spatafora J.W."/>
            <person name="Choi I.-G."/>
        </authorList>
    </citation>
    <scope>NUCLEOTIDE SEQUENCE [LARGE SCALE GENOMIC DNA]</scope>
    <source>
        <strain evidence="1 2">KUC8140</strain>
    </source>
</reference>
<evidence type="ECO:0008006" key="3">
    <source>
        <dbReference type="Google" id="ProtNLM"/>
    </source>
</evidence>
<protein>
    <recommendedName>
        <fullName evidence="3">F-box domain-containing protein</fullName>
    </recommendedName>
</protein>
<evidence type="ECO:0000313" key="2">
    <source>
        <dbReference type="Proteomes" id="UP000053477"/>
    </source>
</evidence>
<sequence length="585" mass="67323">MPVQFPSFLDRLSEEDRKFFFEVCRKNKEKLRADVLAVVTKWIDSDCKVALPEELGREVDALKSLTDADILSDPGHRKQIKHISDEVQRLSSRFNDLATALKKESDALGAILHKCGIALLPDEVLTTIFEMVVELTGPEDTKLASHKWKTSIRLSHINRRFRSIMLACPNFWTNMNSSLQMAAACLQRTKGLPLSVELMICDQRGTDSRTFEPILAELLPVTEQWGRLHMKFCTTFSFKRNCELDTLITHMIHRVNAPILEELFIEHKDYVRGRSPQWDWSKWNTPGLRRLKVESCFPLSLPALSTITSLELKISVADDQMSTILKEISRMGNLQDLAVEFLSTESFHSFTVHERVEFPQVQRLKIKTAFTLRAVDGNMAFKSSIFNAISFPNAVRFQLEIEGLEYRYSIRDQLGVESSPNFYFHKEIYRIFRHIHQFPRVEKFYLNISSPKGGDRERKVRAKLALPLNMLPSLKDFTFRCNTCFDLSEPDDGDEVLLDHVRVIPPRVVGDAFPALNTVTLDVFEASVVARWLGEYLMEMKGRGKWDEFRKLMITEHVGKDLRTTTIPGDDALQWCKNTSDRNEA</sequence>
<proteinExistence type="predicted"/>
<dbReference type="InParanoid" id="A0A0H2RIZ9"/>
<name>A0A0H2RIZ9_9AGAM</name>
<accession>A0A0H2RIZ9</accession>
<organism evidence="1 2">
    <name type="scientific">Schizopora paradoxa</name>
    <dbReference type="NCBI Taxonomy" id="27342"/>
    <lineage>
        <taxon>Eukaryota</taxon>
        <taxon>Fungi</taxon>
        <taxon>Dikarya</taxon>
        <taxon>Basidiomycota</taxon>
        <taxon>Agaricomycotina</taxon>
        <taxon>Agaricomycetes</taxon>
        <taxon>Hymenochaetales</taxon>
        <taxon>Schizoporaceae</taxon>
        <taxon>Schizopora</taxon>
    </lineage>
</organism>
<gene>
    <name evidence="1" type="ORF">SCHPADRAFT_744550</name>
</gene>
<evidence type="ECO:0000313" key="1">
    <source>
        <dbReference type="EMBL" id="KLO04811.1"/>
    </source>
</evidence>
<dbReference type="OrthoDB" id="3365698at2759"/>
<dbReference type="Proteomes" id="UP000053477">
    <property type="component" value="Unassembled WGS sequence"/>
</dbReference>